<dbReference type="PROSITE" id="PS51212">
    <property type="entry name" value="WSC"/>
    <property type="match status" value="2"/>
</dbReference>
<organism evidence="4 5">
    <name type="scientific">Panaeolus cyanescens</name>
    <dbReference type="NCBI Taxonomy" id="181874"/>
    <lineage>
        <taxon>Eukaryota</taxon>
        <taxon>Fungi</taxon>
        <taxon>Dikarya</taxon>
        <taxon>Basidiomycota</taxon>
        <taxon>Agaricomycotina</taxon>
        <taxon>Agaricomycetes</taxon>
        <taxon>Agaricomycetidae</taxon>
        <taxon>Agaricales</taxon>
        <taxon>Agaricineae</taxon>
        <taxon>Galeropsidaceae</taxon>
        <taxon>Panaeolus</taxon>
    </lineage>
</organism>
<dbReference type="OrthoDB" id="5985073at2759"/>
<name>A0A409W5Q9_9AGAR</name>
<protein>
    <recommendedName>
        <fullName evidence="3">WSC domain-containing protein</fullName>
    </recommendedName>
</protein>
<feature type="domain" description="WSC" evidence="3">
    <location>
        <begin position="38"/>
        <end position="130"/>
    </location>
</feature>
<gene>
    <name evidence="4" type="ORF">CVT24_012243</name>
</gene>
<keyword evidence="1" id="KW-0677">Repeat</keyword>
<feature type="domain" description="WSC" evidence="3">
    <location>
        <begin position="147"/>
        <end position="238"/>
    </location>
</feature>
<evidence type="ECO:0000256" key="2">
    <source>
        <dbReference type="SAM" id="SignalP"/>
    </source>
</evidence>
<evidence type="ECO:0000313" key="4">
    <source>
        <dbReference type="EMBL" id="PPQ73853.1"/>
    </source>
</evidence>
<feature type="signal peptide" evidence="2">
    <location>
        <begin position="1"/>
        <end position="18"/>
    </location>
</feature>
<sequence>MILPLGLVAAVTSGALLASCSPALEARQSATIKDPVGAWEFQGCYEDNIVNRVLPDRYRVPFLNSAEGCTTLCHDKGYEYAGLEYAIECWCGHEPAYLTLRPSSECNLPCIADPTELCGAANRMVLYRDTDPLPDPPTPVITQSVGTWSYKACYQDSATRLLAFRFSIPEGNNAERCTERCEAEGYGLAGLEYGVECWCDNYMPYGTQMPDADCNFACPGDNLQMCGAGNRLQVYVNSAATPPSTSTCITWRDQYTFGNNVLYAVPRNALTPRTKLFNIPTNPPTDPEWYSIIATCTGGCPYTDYYNYPLIDGALLSYNSRPLVPVIGSAQTFFFTSPQNTVSYNQFCAKPNPASPDGPFIGFPRLSIHGSTTKWSLCPNITDGGRQDLVYDPVPNHPHYDDEECEEVYVEITPYA</sequence>
<evidence type="ECO:0000313" key="5">
    <source>
        <dbReference type="Proteomes" id="UP000284842"/>
    </source>
</evidence>
<reference evidence="4 5" key="1">
    <citation type="journal article" date="2018" name="Evol. Lett.">
        <title>Horizontal gene cluster transfer increased hallucinogenic mushroom diversity.</title>
        <authorList>
            <person name="Reynolds H.T."/>
            <person name="Vijayakumar V."/>
            <person name="Gluck-Thaler E."/>
            <person name="Korotkin H.B."/>
            <person name="Matheny P.B."/>
            <person name="Slot J.C."/>
        </authorList>
    </citation>
    <scope>NUCLEOTIDE SEQUENCE [LARGE SCALE GENOMIC DNA]</scope>
    <source>
        <strain evidence="4 5">2629</strain>
    </source>
</reference>
<dbReference type="Proteomes" id="UP000284842">
    <property type="component" value="Unassembled WGS sequence"/>
</dbReference>
<accession>A0A409W5Q9</accession>
<feature type="chain" id="PRO_5019066053" description="WSC domain-containing protein" evidence="2">
    <location>
        <begin position="19"/>
        <end position="416"/>
    </location>
</feature>
<proteinExistence type="predicted"/>
<dbReference type="EMBL" id="NHTK01005792">
    <property type="protein sequence ID" value="PPQ73853.1"/>
    <property type="molecule type" value="Genomic_DNA"/>
</dbReference>
<dbReference type="AlphaFoldDB" id="A0A409W5Q9"/>
<dbReference type="Pfam" id="PF01822">
    <property type="entry name" value="WSC"/>
    <property type="match status" value="2"/>
</dbReference>
<comment type="caution">
    <text evidence="4">The sequence shown here is derived from an EMBL/GenBank/DDBJ whole genome shotgun (WGS) entry which is preliminary data.</text>
</comment>
<keyword evidence="5" id="KW-1185">Reference proteome</keyword>
<dbReference type="InParanoid" id="A0A409W5Q9"/>
<dbReference type="SMART" id="SM00321">
    <property type="entry name" value="WSC"/>
    <property type="match status" value="2"/>
</dbReference>
<dbReference type="PANTHER" id="PTHR45964">
    <property type="entry name" value="WSCD FAMILY MEMBER CG9164"/>
    <property type="match status" value="1"/>
</dbReference>
<evidence type="ECO:0000259" key="3">
    <source>
        <dbReference type="PROSITE" id="PS51212"/>
    </source>
</evidence>
<dbReference type="InterPro" id="IPR002889">
    <property type="entry name" value="WSC_carb-bd"/>
</dbReference>
<dbReference type="STRING" id="181874.A0A409W5Q9"/>
<dbReference type="PANTHER" id="PTHR45964:SF5">
    <property type="entry name" value="WSCD FAMILY MEMBER CG9164"/>
    <property type="match status" value="1"/>
</dbReference>
<keyword evidence="2" id="KW-0732">Signal</keyword>
<dbReference type="InterPro" id="IPR051589">
    <property type="entry name" value="Sialate-O-sulfotransferase"/>
</dbReference>
<evidence type="ECO:0000256" key="1">
    <source>
        <dbReference type="ARBA" id="ARBA00022737"/>
    </source>
</evidence>